<dbReference type="EMBL" id="JAUTDP010000003">
    <property type="protein sequence ID" value="KAK3401092.1"/>
    <property type="molecule type" value="Genomic_DNA"/>
</dbReference>
<dbReference type="Proteomes" id="UP001281003">
    <property type="component" value="Unassembled WGS sequence"/>
</dbReference>
<accession>A0AAE0UEE7</accession>
<gene>
    <name evidence="2" type="ORF">B0T20DRAFT_347397</name>
</gene>
<sequence length="319" mass="36994">MTPLDLTALPLFQLPPELRFMVYRELWTCLVKPDKVYPDDNTESDDASARDEVDSRASSSHSDAVETTDIDEAKIEQFSMLKNLQSLRNTCRKIRDEIDEEFFKHVLSKTQVHLGCADPPRQPAEQSIETDREFFEILRAFSIFTKHVEHVSVHWDGCRCDEGIWQHLGQSAHVLDWLLECEQLRTLEIVFRNPIADNLQFAKGWVPGRVRWGLWREGDDLFCDWCQKKFAQVLATVDKAVGRFWCSAGREGVPAGWRKTVVFRENGQWKETGFFREERNEAEAEEGKNTGAVIKGSPEYRFKYYIGAVDIVWPRMNTL</sequence>
<proteinExistence type="predicted"/>
<name>A0AAE0UEE7_SORBR</name>
<feature type="region of interest" description="Disordered" evidence="1">
    <location>
        <begin position="38"/>
        <end position="66"/>
    </location>
</feature>
<dbReference type="AlphaFoldDB" id="A0AAE0UEE7"/>
<reference evidence="2" key="2">
    <citation type="submission" date="2023-07" db="EMBL/GenBank/DDBJ databases">
        <authorList>
            <consortium name="Lawrence Berkeley National Laboratory"/>
            <person name="Haridas S."/>
            <person name="Hensen N."/>
            <person name="Bonometti L."/>
            <person name="Westerberg I."/>
            <person name="Brannstrom I.O."/>
            <person name="Guillou S."/>
            <person name="Cros-Aarteil S."/>
            <person name="Calhoun S."/>
            <person name="Kuo A."/>
            <person name="Mondo S."/>
            <person name="Pangilinan J."/>
            <person name="Riley R."/>
            <person name="LaButti K."/>
            <person name="Andreopoulos B."/>
            <person name="Lipzen A."/>
            <person name="Chen C."/>
            <person name="Yanf M."/>
            <person name="Daum C."/>
            <person name="Ng V."/>
            <person name="Clum A."/>
            <person name="Steindorff A."/>
            <person name="Ohm R."/>
            <person name="Martin F."/>
            <person name="Silar P."/>
            <person name="Natvig D."/>
            <person name="Lalanne C."/>
            <person name="Gautier V."/>
            <person name="Ament-velasquez S.L."/>
            <person name="Kruys A."/>
            <person name="Hutchinson M.I."/>
            <person name="Powell A.J."/>
            <person name="Barry K."/>
            <person name="Miller A.N."/>
            <person name="Grigoriev I.V."/>
            <person name="Debuchy R."/>
            <person name="Gladieux P."/>
            <person name="Thoren M.H."/>
            <person name="Johannesson H."/>
        </authorList>
    </citation>
    <scope>NUCLEOTIDE SEQUENCE</scope>
    <source>
        <strain evidence="2">FGSC 1904</strain>
    </source>
</reference>
<organism evidence="2 3">
    <name type="scientific">Sordaria brevicollis</name>
    <dbReference type="NCBI Taxonomy" id="83679"/>
    <lineage>
        <taxon>Eukaryota</taxon>
        <taxon>Fungi</taxon>
        <taxon>Dikarya</taxon>
        <taxon>Ascomycota</taxon>
        <taxon>Pezizomycotina</taxon>
        <taxon>Sordariomycetes</taxon>
        <taxon>Sordariomycetidae</taxon>
        <taxon>Sordariales</taxon>
        <taxon>Sordariaceae</taxon>
        <taxon>Sordaria</taxon>
    </lineage>
</organism>
<evidence type="ECO:0000313" key="2">
    <source>
        <dbReference type="EMBL" id="KAK3401092.1"/>
    </source>
</evidence>
<protein>
    <submittedName>
        <fullName evidence="2">Uncharacterized protein</fullName>
    </submittedName>
</protein>
<evidence type="ECO:0000313" key="3">
    <source>
        <dbReference type="Proteomes" id="UP001281003"/>
    </source>
</evidence>
<reference evidence="2" key="1">
    <citation type="journal article" date="2023" name="Mol. Phylogenet. Evol.">
        <title>Genome-scale phylogeny and comparative genomics of the fungal order Sordariales.</title>
        <authorList>
            <person name="Hensen N."/>
            <person name="Bonometti L."/>
            <person name="Westerberg I."/>
            <person name="Brannstrom I.O."/>
            <person name="Guillou S."/>
            <person name="Cros-Aarteil S."/>
            <person name="Calhoun S."/>
            <person name="Haridas S."/>
            <person name="Kuo A."/>
            <person name="Mondo S."/>
            <person name="Pangilinan J."/>
            <person name="Riley R."/>
            <person name="LaButti K."/>
            <person name="Andreopoulos B."/>
            <person name="Lipzen A."/>
            <person name="Chen C."/>
            <person name="Yan M."/>
            <person name="Daum C."/>
            <person name="Ng V."/>
            <person name="Clum A."/>
            <person name="Steindorff A."/>
            <person name="Ohm R.A."/>
            <person name="Martin F."/>
            <person name="Silar P."/>
            <person name="Natvig D.O."/>
            <person name="Lalanne C."/>
            <person name="Gautier V."/>
            <person name="Ament-Velasquez S.L."/>
            <person name="Kruys A."/>
            <person name="Hutchinson M.I."/>
            <person name="Powell A.J."/>
            <person name="Barry K."/>
            <person name="Miller A.N."/>
            <person name="Grigoriev I.V."/>
            <person name="Debuchy R."/>
            <person name="Gladieux P."/>
            <person name="Hiltunen Thoren M."/>
            <person name="Johannesson H."/>
        </authorList>
    </citation>
    <scope>NUCLEOTIDE SEQUENCE</scope>
    <source>
        <strain evidence="2">FGSC 1904</strain>
    </source>
</reference>
<evidence type="ECO:0000256" key="1">
    <source>
        <dbReference type="SAM" id="MobiDB-lite"/>
    </source>
</evidence>
<comment type="caution">
    <text evidence="2">The sequence shown here is derived from an EMBL/GenBank/DDBJ whole genome shotgun (WGS) entry which is preliminary data.</text>
</comment>
<keyword evidence="3" id="KW-1185">Reference proteome</keyword>